<keyword evidence="3" id="KW-1185">Reference proteome</keyword>
<name>A0AAD7SIJ5_9TELE</name>
<gene>
    <name evidence="2" type="ORF">AAFF_G00355120</name>
</gene>
<proteinExistence type="predicted"/>
<organism evidence="2 3">
    <name type="scientific">Aldrovandia affinis</name>
    <dbReference type="NCBI Taxonomy" id="143900"/>
    <lineage>
        <taxon>Eukaryota</taxon>
        <taxon>Metazoa</taxon>
        <taxon>Chordata</taxon>
        <taxon>Craniata</taxon>
        <taxon>Vertebrata</taxon>
        <taxon>Euteleostomi</taxon>
        <taxon>Actinopterygii</taxon>
        <taxon>Neopterygii</taxon>
        <taxon>Teleostei</taxon>
        <taxon>Notacanthiformes</taxon>
        <taxon>Halosauridae</taxon>
        <taxon>Aldrovandia</taxon>
    </lineage>
</organism>
<feature type="compositionally biased region" description="Polar residues" evidence="1">
    <location>
        <begin position="1"/>
        <end position="18"/>
    </location>
</feature>
<reference evidence="2" key="1">
    <citation type="journal article" date="2023" name="Science">
        <title>Genome structures resolve the early diversification of teleost fishes.</title>
        <authorList>
            <person name="Parey E."/>
            <person name="Louis A."/>
            <person name="Montfort J."/>
            <person name="Bouchez O."/>
            <person name="Roques C."/>
            <person name="Iampietro C."/>
            <person name="Lluch J."/>
            <person name="Castinel A."/>
            <person name="Donnadieu C."/>
            <person name="Desvignes T."/>
            <person name="Floi Bucao C."/>
            <person name="Jouanno E."/>
            <person name="Wen M."/>
            <person name="Mejri S."/>
            <person name="Dirks R."/>
            <person name="Jansen H."/>
            <person name="Henkel C."/>
            <person name="Chen W.J."/>
            <person name="Zahm M."/>
            <person name="Cabau C."/>
            <person name="Klopp C."/>
            <person name="Thompson A.W."/>
            <person name="Robinson-Rechavi M."/>
            <person name="Braasch I."/>
            <person name="Lecointre G."/>
            <person name="Bobe J."/>
            <person name="Postlethwait J.H."/>
            <person name="Berthelot C."/>
            <person name="Roest Crollius H."/>
            <person name="Guiguen Y."/>
        </authorList>
    </citation>
    <scope>NUCLEOTIDE SEQUENCE</scope>
    <source>
        <strain evidence="2">NC1722</strain>
    </source>
</reference>
<evidence type="ECO:0000313" key="3">
    <source>
        <dbReference type="Proteomes" id="UP001221898"/>
    </source>
</evidence>
<protein>
    <submittedName>
        <fullName evidence="2">Uncharacterized protein</fullName>
    </submittedName>
</protein>
<dbReference type="AlphaFoldDB" id="A0AAD7SIJ5"/>
<comment type="caution">
    <text evidence="2">The sequence shown here is derived from an EMBL/GenBank/DDBJ whole genome shotgun (WGS) entry which is preliminary data.</text>
</comment>
<feature type="region of interest" description="Disordered" evidence="1">
    <location>
        <begin position="1"/>
        <end position="23"/>
    </location>
</feature>
<evidence type="ECO:0000256" key="1">
    <source>
        <dbReference type="SAM" id="MobiDB-lite"/>
    </source>
</evidence>
<sequence length="56" mass="6381">MRIRETQSTAMTGNNPSGHTISIHPHYHHSYSQCLLPMRSTCQNADISRRPRFGPC</sequence>
<evidence type="ECO:0000313" key="2">
    <source>
        <dbReference type="EMBL" id="KAJ8403295.1"/>
    </source>
</evidence>
<dbReference type="Proteomes" id="UP001221898">
    <property type="component" value="Unassembled WGS sequence"/>
</dbReference>
<dbReference type="EMBL" id="JAINUG010000059">
    <property type="protein sequence ID" value="KAJ8403295.1"/>
    <property type="molecule type" value="Genomic_DNA"/>
</dbReference>
<accession>A0AAD7SIJ5</accession>